<proteinExistence type="predicted"/>
<name>M0MCX0_9EURY</name>
<organism evidence="1 2">
    <name type="scientific">Halococcus saccharolyticus DSM 5350</name>
    <dbReference type="NCBI Taxonomy" id="1227455"/>
    <lineage>
        <taxon>Archaea</taxon>
        <taxon>Methanobacteriati</taxon>
        <taxon>Methanobacteriota</taxon>
        <taxon>Stenosarchaea group</taxon>
        <taxon>Halobacteria</taxon>
        <taxon>Halobacteriales</taxon>
        <taxon>Halococcaceae</taxon>
        <taxon>Halococcus</taxon>
    </lineage>
</organism>
<sequence length="116" mass="12813">MGAASFFTKAFGSDADEAFRRAVEEAEYRHGKAGYTGTIAEKPGYTVIPNSEHKNRDKEKYANSLMAEQDDRIDDKWGNAGAINLSGTQAAQRYRKRNGLKGNHGSVWLFFGMASC</sequence>
<accession>M0MCX0</accession>
<gene>
    <name evidence="1" type="ORF">C449_13492</name>
</gene>
<dbReference type="STRING" id="1227455.C449_13492"/>
<reference evidence="1 2" key="1">
    <citation type="journal article" date="2014" name="PLoS Genet.">
        <title>Phylogenetically driven sequencing of extremely halophilic archaea reveals strategies for static and dynamic osmo-response.</title>
        <authorList>
            <person name="Becker E.A."/>
            <person name="Seitzer P.M."/>
            <person name="Tritt A."/>
            <person name="Larsen D."/>
            <person name="Krusor M."/>
            <person name="Yao A.I."/>
            <person name="Wu D."/>
            <person name="Madern D."/>
            <person name="Eisen J.A."/>
            <person name="Darling A.E."/>
            <person name="Facciotti M.T."/>
        </authorList>
    </citation>
    <scope>NUCLEOTIDE SEQUENCE [LARGE SCALE GENOMIC DNA]</scope>
    <source>
        <strain evidence="1 2">DSM 5350</strain>
    </source>
</reference>
<comment type="caution">
    <text evidence="1">The sequence shown here is derived from an EMBL/GenBank/DDBJ whole genome shotgun (WGS) entry which is preliminary data.</text>
</comment>
<dbReference type="RefSeq" id="WP_006078557.1">
    <property type="nucleotide sequence ID" value="NZ_AOMD01000029.1"/>
</dbReference>
<dbReference type="OrthoDB" id="192973at2157"/>
<dbReference type="AlphaFoldDB" id="M0MCX0"/>
<evidence type="ECO:0000313" key="1">
    <source>
        <dbReference type="EMBL" id="EMA43576.1"/>
    </source>
</evidence>
<dbReference type="InParanoid" id="M0MCX0"/>
<dbReference type="PATRIC" id="fig|1227455.4.peg.2752"/>
<keyword evidence="2" id="KW-1185">Reference proteome</keyword>
<evidence type="ECO:0000313" key="2">
    <source>
        <dbReference type="Proteomes" id="UP000011669"/>
    </source>
</evidence>
<protein>
    <submittedName>
        <fullName evidence="1">Uncharacterized protein</fullName>
    </submittedName>
</protein>
<dbReference type="EMBL" id="AOMD01000029">
    <property type="protein sequence ID" value="EMA43576.1"/>
    <property type="molecule type" value="Genomic_DNA"/>
</dbReference>
<dbReference type="Proteomes" id="UP000011669">
    <property type="component" value="Unassembled WGS sequence"/>
</dbReference>